<sequence length="94" mass="9447">MRLTHIAAGAAIAGGLAASALGLGAATASADPGWTPPGPAQPALPPAAPQPASAPAWAPPKPVQPAWSNGNPQVWDAGWNHWGVWVNNVFVPTF</sequence>
<feature type="region of interest" description="Disordered" evidence="1">
    <location>
        <begin position="27"/>
        <end position="71"/>
    </location>
</feature>
<dbReference type="OrthoDB" id="4753066at2"/>
<protein>
    <submittedName>
        <fullName evidence="3">Uncharacterized protein</fullName>
    </submittedName>
</protein>
<accession>A0A255DFM6</accession>
<keyword evidence="4" id="KW-1185">Reference proteome</keyword>
<evidence type="ECO:0000256" key="1">
    <source>
        <dbReference type="SAM" id="MobiDB-lite"/>
    </source>
</evidence>
<feature type="signal peptide" evidence="2">
    <location>
        <begin position="1"/>
        <end position="30"/>
    </location>
</feature>
<dbReference type="Proteomes" id="UP000216063">
    <property type="component" value="Unassembled WGS sequence"/>
</dbReference>
<proteinExistence type="predicted"/>
<feature type="chain" id="PRO_5013259495" evidence="2">
    <location>
        <begin position="31"/>
        <end position="94"/>
    </location>
</feature>
<evidence type="ECO:0000256" key="2">
    <source>
        <dbReference type="SAM" id="SignalP"/>
    </source>
</evidence>
<comment type="caution">
    <text evidence="3">The sequence shown here is derived from an EMBL/GenBank/DDBJ whole genome shotgun (WGS) entry which is preliminary data.</text>
</comment>
<organism evidence="3 4">
    <name type="scientific">Mycolicibacterium sphagni</name>
    <dbReference type="NCBI Taxonomy" id="1786"/>
    <lineage>
        <taxon>Bacteria</taxon>
        <taxon>Bacillati</taxon>
        <taxon>Actinomycetota</taxon>
        <taxon>Actinomycetes</taxon>
        <taxon>Mycobacteriales</taxon>
        <taxon>Mycobacteriaceae</taxon>
        <taxon>Mycolicibacterium</taxon>
    </lineage>
</organism>
<name>A0A255DFM6_9MYCO</name>
<keyword evidence="2" id="KW-0732">Signal</keyword>
<evidence type="ECO:0000313" key="3">
    <source>
        <dbReference type="EMBL" id="OYN75752.1"/>
    </source>
</evidence>
<evidence type="ECO:0000313" key="4">
    <source>
        <dbReference type="Proteomes" id="UP000216063"/>
    </source>
</evidence>
<dbReference type="AlphaFoldDB" id="A0A255DFM6"/>
<feature type="compositionally biased region" description="Pro residues" evidence="1">
    <location>
        <begin position="34"/>
        <end position="49"/>
    </location>
</feature>
<dbReference type="EMBL" id="NOZR01000026">
    <property type="protein sequence ID" value="OYN75752.1"/>
    <property type="molecule type" value="Genomic_DNA"/>
</dbReference>
<gene>
    <name evidence="3" type="ORF">CG716_24295</name>
</gene>
<reference evidence="3 4" key="1">
    <citation type="submission" date="2017-07" db="EMBL/GenBank/DDBJ databases">
        <title>The new phylogeny of genus Mycobacterium.</title>
        <authorList>
            <person name="Tortoli E."/>
            <person name="Trovato A."/>
            <person name="Cirillo D.M."/>
        </authorList>
    </citation>
    <scope>NUCLEOTIDE SEQUENCE [LARGE SCALE GENOMIC DNA]</scope>
    <source>
        <strain evidence="3 4">ATCC 33027</strain>
    </source>
</reference>